<dbReference type="EMBL" id="ML977644">
    <property type="protein sequence ID" value="KAF1995202.1"/>
    <property type="molecule type" value="Genomic_DNA"/>
</dbReference>
<dbReference type="InterPro" id="IPR032710">
    <property type="entry name" value="NTF2-like_dom_sf"/>
</dbReference>
<keyword evidence="3" id="KW-1185">Reference proteome</keyword>
<dbReference type="InterPro" id="IPR018222">
    <property type="entry name" value="Nuclear_transport_factor_2_euk"/>
</dbReference>
<dbReference type="PROSITE" id="PS50177">
    <property type="entry name" value="NTF2_DOMAIN"/>
    <property type="match status" value="1"/>
</dbReference>
<dbReference type="SUPFAM" id="SSF54427">
    <property type="entry name" value="NTF2-like"/>
    <property type="match status" value="1"/>
</dbReference>
<sequence>MGDATMTPEDSLALSLDTTACNVAEAFTDAYYNALSKYRSTLSSFYCPKVISTDSTVPSIYWNGEVYDDDLAFQSYIESLTYTWADIESLDCTVLNTRFLPAAELKGGSGDNDQDLERRMQIAVVVTGSLRLEEPAKGPMREFAETFVLIPNKDKQISAHPQFKNGWDREWLIQTQNFRFTEWGVSELGEGQGEAMKVDGGVKNAFQGRGARGGPARHFAAAGLFFKGKGKA</sequence>
<dbReference type="GO" id="GO:0006913">
    <property type="term" value="P:nucleocytoplasmic transport"/>
    <property type="evidence" value="ECO:0007669"/>
    <property type="project" value="InterPro"/>
</dbReference>
<evidence type="ECO:0000313" key="3">
    <source>
        <dbReference type="Proteomes" id="UP000799779"/>
    </source>
</evidence>
<gene>
    <name evidence="2" type="ORF">P154DRAFT_539000</name>
</gene>
<dbReference type="PANTHER" id="PTHR12612">
    <property type="entry name" value="NUCLEAR TRANSPORT FACTOR 2"/>
    <property type="match status" value="1"/>
</dbReference>
<dbReference type="InterPro" id="IPR045875">
    <property type="entry name" value="NTF2"/>
</dbReference>
<evidence type="ECO:0000313" key="2">
    <source>
        <dbReference type="EMBL" id="KAF1995202.1"/>
    </source>
</evidence>
<organism evidence="2 3">
    <name type="scientific">Amniculicola lignicola CBS 123094</name>
    <dbReference type="NCBI Taxonomy" id="1392246"/>
    <lineage>
        <taxon>Eukaryota</taxon>
        <taxon>Fungi</taxon>
        <taxon>Dikarya</taxon>
        <taxon>Ascomycota</taxon>
        <taxon>Pezizomycotina</taxon>
        <taxon>Dothideomycetes</taxon>
        <taxon>Pleosporomycetidae</taxon>
        <taxon>Pleosporales</taxon>
        <taxon>Amniculicolaceae</taxon>
        <taxon>Amniculicola</taxon>
    </lineage>
</organism>
<protein>
    <recommendedName>
        <fullName evidence="1">NTF2 domain-containing protein</fullName>
    </recommendedName>
</protein>
<accession>A0A6A5VZT0</accession>
<dbReference type="OrthoDB" id="25408at2759"/>
<feature type="domain" description="NTF2" evidence="1">
    <location>
        <begin position="23"/>
        <end position="180"/>
    </location>
</feature>
<evidence type="ECO:0000259" key="1">
    <source>
        <dbReference type="PROSITE" id="PS50177"/>
    </source>
</evidence>
<dbReference type="Gene3D" id="3.10.450.50">
    <property type="match status" value="1"/>
</dbReference>
<dbReference type="Proteomes" id="UP000799779">
    <property type="component" value="Unassembled WGS sequence"/>
</dbReference>
<reference evidence="2" key="1">
    <citation type="journal article" date="2020" name="Stud. Mycol.">
        <title>101 Dothideomycetes genomes: a test case for predicting lifestyles and emergence of pathogens.</title>
        <authorList>
            <person name="Haridas S."/>
            <person name="Albert R."/>
            <person name="Binder M."/>
            <person name="Bloem J."/>
            <person name="Labutti K."/>
            <person name="Salamov A."/>
            <person name="Andreopoulos B."/>
            <person name="Baker S."/>
            <person name="Barry K."/>
            <person name="Bills G."/>
            <person name="Bluhm B."/>
            <person name="Cannon C."/>
            <person name="Castanera R."/>
            <person name="Culley D."/>
            <person name="Daum C."/>
            <person name="Ezra D."/>
            <person name="Gonzalez J."/>
            <person name="Henrissat B."/>
            <person name="Kuo A."/>
            <person name="Liang C."/>
            <person name="Lipzen A."/>
            <person name="Lutzoni F."/>
            <person name="Magnuson J."/>
            <person name="Mondo S."/>
            <person name="Nolan M."/>
            <person name="Ohm R."/>
            <person name="Pangilinan J."/>
            <person name="Park H.-J."/>
            <person name="Ramirez L."/>
            <person name="Alfaro M."/>
            <person name="Sun H."/>
            <person name="Tritt A."/>
            <person name="Yoshinaga Y."/>
            <person name="Zwiers L.-H."/>
            <person name="Turgeon B."/>
            <person name="Goodwin S."/>
            <person name="Spatafora J."/>
            <person name="Crous P."/>
            <person name="Grigoriev I."/>
        </authorList>
    </citation>
    <scope>NUCLEOTIDE SEQUENCE</scope>
    <source>
        <strain evidence="2">CBS 123094</strain>
    </source>
</reference>
<name>A0A6A5VZT0_9PLEO</name>
<proteinExistence type="predicted"/>
<dbReference type="AlphaFoldDB" id="A0A6A5VZT0"/>